<organism evidence="1">
    <name type="scientific">viral metagenome</name>
    <dbReference type="NCBI Taxonomy" id="1070528"/>
    <lineage>
        <taxon>unclassified sequences</taxon>
        <taxon>metagenomes</taxon>
        <taxon>organismal metagenomes</taxon>
    </lineage>
</organism>
<dbReference type="AlphaFoldDB" id="A0A6C0LME6"/>
<sequence>MIIIITIIALILVLCTSKNGMSSSKETINLITPSIRPQNLKQLYSQIKNMMKKYPNIKINWIIVHDNKKNIKLFNDDFIQEYSIYNPKSIKGNAQRNAGFKKINNGWIYLLDDDTTLVDSPFQLIEEKIDKNKIHSFTCNANNIGDDVELSIGNIDSGCFLFHSSLLKDMPFALDDDIGMCCNDGKLAERLSNIAKHQHHKGYVQFNWNYFSPNSDNIL</sequence>
<dbReference type="Gene3D" id="3.90.550.10">
    <property type="entry name" value="Spore Coat Polysaccharide Biosynthesis Protein SpsA, Chain A"/>
    <property type="match status" value="1"/>
</dbReference>
<dbReference type="EMBL" id="MN740514">
    <property type="protein sequence ID" value="QHU30734.1"/>
    <property type="molecule type" value="Genomic_DNA"/>
</dbReference>
<accession>A0A6C0LME6</accession>
<protein>
    <recommendedName>
        <fullName evidence="2">Glycosyltransferase 2-like domain-containing protein</fullName>
    </recommendedName>
</protein>
<name>A0A6C0LME6_9ZZZZ</name>
<reference evidence="1" key="1">
    <citation type="journal article" date="2020" name="Nature">
        <title>Giant virus diversity and host interactions through global metagenomics.</title>
        <authorList>
            <person name="Schulz F."/>
            <person name="Roux S."/>
            <person name="Paez-Espino D."/>
            <person name="Jungbluth S."/>
            <person name="Walsh D.A."/>
            <person name="Denef V.J."/>
            <person name="McMahon K.D."/>
            <person name="Konstantinidis K.T."/>
            <person name="Eloe-Fadrosh E.A."/>
            <person name="Kyrpides N.C."/>
            <person name="Woyke T."/>
        </authorList>
    </citation>
    <scope>NUCLEOTIDE SEQUENCE</scope>
    <source>
        <strain evidence="1">GVMAG-M-3300027833-19</strain>
    </source>
</reference>
<evidence type="ECO:0000313" key="1">
    <source>
        <dbReference type="EMBL" id="QHU30734.1"/>
    </source>
</evidence>
<evidence type="ECO:0008006" key="2">
    <source>
        <dbReference type="Google" id="ProtNLM"/>
    </source>
</evidence>
<dbReference type="InterPro" id="IPR029044">
    <property type="entry name" value="Nucleotide-diphossugar_trans"/>
</dbReference>
<dbReference type="SUPFAM" id="SSF53448">
    <property type="entry name" value="Nucleotide-diphospho-sugar transferases"/>
    <property type="match status" value="1"/>
</dbReference>
<proteinExistence type="predicted"/>